<keyword evidence="1" id="KW-0678">Repressor</keyword>
<evidence type="ECO:0000313" key="6">
    <source>
        <dbReference type="EMBL" id="WGH80420.1"/>
    </source>
</evidence>
<reference evidence="6 7" key="1">
    <citation type="submission" date="2023-04" db="EMBL/GenBank/DDBJ databases">
        <title>Jannaschia ovalis sp. nov., a marine bacterium isolated from sea tidal flat.</title>
        <authorList>
            <person name="Kwon D.Y."/>
            <person name="Kim J.-J."/>
        </authorList>
    </citation>
    <scope>NUCLEOTIDE SEQUENCE [LARGE SCALE GENOMIC DNA]</scope>
    <source>
        <strain evidence="6 7">GRR-S6-38</strain>
    </source>
</reference>
<dbReference type="SUPFAM" id="SSF47413">
    <property type="entry name" value="lambda repressor-like DNA-binding domains"/>
    <property type="match status" value="1"/>
</dbReference>
<dbReference type="Pfam" id="PF13377">
    <property type="entry name" value="Peripla_BP_3"/>
    <property type="match status" value="1"/>
</dbReference>
<dbReference type="SUPFAM" id="SSF53822">
    <property type="entry name" value="Periplasmic binding protein-like I"/>
    <property type="match status" value="1"/>
</dbReference>
<sequence length="340" mass="35935">MMGKRVTSLDVARAAGVSQSAVSRVFSKGSSVSAGMEARVRAAAETLGYRPNVLARSLITGRSRIIGLVVAYLDNAFFADAVEKLSHALQARGYHLLIFTVGNSGAELDRVVGELMDYQVDGLIAASVNLSGELVRRCAAAGLPVVLFNRGVAGSGLSAVTSANRAGGGKVARFLMAGGHRRIAHVSGWQGSSTGRDRLEGFRDALAGEGRALHALADGLYRRDAAAEAARAMMARSDPPDAIFVGNDHMALAVMDLLRHDLGLSVPEDVSVVGYDDSAPAGWAAYDLTTVRQPVRRLVEAAVAEILALIETPQRQPQRIEIEGPLVLRGSARIPEGWTE</sequence>
<dbReference type="Gene3D" id="1.10.260.40">
    <property type="entry name" value="lambda repressor-like DNA-binding domains"/>
    <property type="match status" value="1"/>
</dbReference>
<dbReference type="InterPro" id="IPR000843">
    <property type="entry name" value="HTH_LacI"/>
</dbReference>
<evidence type="ECO:0000256" key="1">
    <source>
        <dbReference type="ARBA" id="ARBA00022491"/>
    </source>
</evidence>
<dbReference type="PANTHER" id="PTHR30146:SF148">
    <property type="entry name" value="HTH-TYPE TRANSCRIPTIONAL REPRESSOR PURR-RELATED"/>
    <property type="match status" value="1"/>
</dbReference>
<evidence type="ECO:0000259" key="5">
    <source>
        <dbReference type="PROSITE" id="PS50932"/>
    </source>
</evidence>
<proteinExistence type="predicted"/>
<evidence type="ECO:0000256" key="4">
    <source>
        <dbReference type="ARBA" id="ARBA00023163"/>
    </source>
</evidence>
<keyword evidence="3 6" id="KW-0238">DNA-binding</keyword>
<dbReference type="PROSITE" id="PS50932">
    <property type="entry name" value="HTH_LACI_2"/>
    <property type="match status" value="1"/>
</dbReference>
<evidence type="ECO:0000256" key="2">
    <source>
        <dbReference type="ARBA" id="ARBA00023015"/>
    </source>
</evidence>
<dbReference type="Pfam" id="PF00356">
    <property type="entry name" value="LacI"/>
    <property type="match status" value="1"/>
</dbReference>
<dbReference type="Proteomes" id="UP001243420">
    <property type="component" value="Chromosome"/>
</dbReference>
<evidence type="ECO:0000313" key="7">
    <source>
        <dbReference type="Proteomes" id="UP001243420"/>
    </source>
</evidence>
<protein>
    <submittedName>
        <fullName evidence="6">LacI family DNA-binding transcriptional regulator</fullName>
    </submittedName>
</protein>
<dbReference type="Gene3D" id="3.40.50.2300">
    <property type="match status" value="2"/>
</dbReference>
<name>A0ABY8LJT1_9RHOB</name>
<organism evidence="6 7">
    <name type="scientific">Jannaschia ovalis</name>
    <dbReference type="NCBI Taxonomy" id="3038773"/>
    <lineage>
        <taxon>Bacteria</taxon>
        <taxon>Pseudomonadati</taxon>
        <taxon>Pseudomonadota</taxon>
        <taxon>Alphaproteobacteria</taxon>
        <taxon>Rhodobacterales</taxon>
        <taxon>Roseobacteraceae</taxon>
        <taxon>Jannaschia</taxon>
    </lineage>
</organism>
<accession>A0ABY8LJT1</accession>
<dbReference type="EMBL" id="CP122537">
    <property type="protein sequence ID" value="WGH80420.1"/>
    <property type="molecule type" value="Genomic_DNA"/>
</dbReference>
<feature type="domain" description="HTH lacI-type" evidence="5">
    <location>
        <begin position="6"/>
        <end position="60"/>
    </location>
</feature>
<dbReference type="CDD" id="cd06278">
    <property type="entry name" value="PBP1_LacI-like"/>
    <property type="match status" value="1"/>
</dbReference>
<gene>
    <name evidence="6" type="ORF">P8627_00505</name>
</gene>
<dbReference type="SMART" id="SM00354">
    <property type="entry name" value="HTH_LACI"/>
    <property type="match status" value="1"/>
</dbReference>
<dbReference type="GO" id="GO:0003677">
    <property type="term" value="F:DNA binding"/>
    <property type="evidence" value="ECO:0007669"/>
    <property type="project" value="UniProtKB-KW"/>
</dbReference>
<dbReference type="InterPro" id="IPR010982">
    <property type="entry name" value="Lambda_DNA-bd_dom_sf"/>
</dbReference>
<evidence type="ECO:0000256" key="3">
    <source>
        <dbReference type="ARBA" id="ARBA00023125"/>
    </source>
</evidence>
<dbReference type="CDD" id="cd01392">
    <property type="entry name" value="HTH_LacI"/>
    <property type="match status" value="1"/>
</dbReference>
<keyword evidence="4" id="KW-0804">Transcription</keyword>
<keyword evidence="7" id="KW-1185">Reference proteome</keyword>
<keyword evidence="2" id="KW-0805">Transcription regulation</keyword>
<dbReference type="InterPro" id="IPR046335">
    <property type="entry name" value="LacI/GalR-like_sensor"/>
</dbReference>
<dbReference type="PANTHER" id="PTHR30146">
    <property type="entry name" value="LACI-RELATED TRANSCRIPTIONAL REPRESSOR"/>
    <property type="match status" value="1"/>
</dbReference>
<dbReference type="InterPro" id="IPR028082">
    <property type="entry name" value="Peripla_BP_I"/>
</dbReference>
<dbReference type="RefSeq" id="WP_279967515.1">
    <property type="nucleotide sequence ID" value="NZ_CP122537.1"/>
</dbReference>